<protein>
    <submittedName>
        <fullName evidence="2">VOC family protein</fullName>
    </submittedName>
</protein>
<evidence type="ECO:0000313" key="2">
    <source>
        <dbReference type="EMBL" id="NBC70976.1"/>
    </source>
</evidence>
<dbReference type="AlphaFoldDB" id="A0A7X4YR25"/>
<name>A0A7X4YR25_9BACL</name>
<evidence type="ECO:0000259" key="1">
    <source>
        <dbReference type="Pfam" id="PF06983"/>
    </source>
</evidence>
<feature type="domain" description="PhnB-like" evidence="1">
    <location>
        <begin position="10"/>
        <end position="128"/>
    </location>
</feature>
<dbReference type="EMBL" id="JAAAMU010000009">
    <property type="protein sequence ID" value="NBC70976.1"/>
    <property type="molecule type" value="Genomic_DNA"/>
</dbReference>
<accession>A0A7X4YR25</accession>
<dbReference type="OrthoDB" id="9795306at2"/>
<keyword evidence="3" id="KW-1185">Reference proteome</keyword>
<dbReference type="PANTHER" id="PTHR33990">
    <property type="entry name" value="PROTEIN YJDN-RELATED"/>
    <property type="match status" value="1"/>
</dbReference>
<dbReference type="RefSeq" id="WP_161700462.1">
    <property type="nucleotide sequence ID" value="NZ_JAAAMU010000009.1"/>
</dbReference>
<dbReference type="InterPro" id="IPR029068">
    <property type="entry name" value="Glyas_Bleomycin-R_OHBP_Dase"/>
</dbReference>
<dbReference type="Pfam" id="PF06983">
    <property type="entry name" value="3-dmu-9_3-mt"/>
    <property type="match status" value="1"/>
</dbReference>
<proteinExistence type="predicted"/>
<dbReference type="PANTHER" id="PTHR33990:SF1">
    <property type="entry name" value="PROTEIN YJDN"/>
    <property type="match status" value="1"/>
</dbReference>
<organism evidence="2 3">
    <name type="scientific">Paenibacillus sacheonensis</name>
    <dbReference type="NCBI Taxonomy" id="742054"/>
    <lineage>
        <taxon>Bacteria</taxon>
        <taxon>Bacillati</taxon>
        <taxon>Bacillota</taxon>
        <taxon>Bacilli</taxon>
        <taxon>Bacillales</taxon>
        <taxon>Paenibacillaceae</taxon>
        <taxon>Paenibacillus</taxon>
    </lineage>
</organism>
<reference evidence="2 3" key="1">
    <citation type="submission" date="2020-01" db="EMBL/GenBank/DDBJ databases">
        <title>Paenibacillus soybeanensis sp. nov. isolated from the nodules of soybean (Glycine max(L.) Merr).</title>
        <authorList>
            <person name="Wang H."/>
        </authorList>
    </citation>
    <scope>NUCLEOTIDE SEQUENCE [LARGE SCALE GENOMIC DNA]</scope>
    <source>
        <strain evidence="2 3">DSM 23054</strain>
    </source>
</reference>
<evidence type="ECO:0000313" key="3">
    <source>
        <dbReference type="Proteomes" id="UP000558113"/>
    </source>
</evidence>
<dbReference type="InterPro" id="IPR028973">
    <property type="entry name" value="PhnB-like"/>
</dbReference>
<gene>
    <name evidence="2" type="ORF">GT003_18400</name>
</gene>
<dbReference type="SUPFAM" id="SSF54593">
    <property type="entry name" value="Glyoxalase/Bleomycin resistance protein/Dihydroxybiphenyl dioxygenase"/>
    <property type="match status" value="1"/>
</dbReference>
<sequence length="135" mass="14624">MGAQLTAYVMSENAREQAGFYAQALGGEILSTMTFGQMPGTPEEMGDKVMHLAMTVAGGNMLFFSDFPPGGYTRSISLTLTYDDESEARDAFAALSDGGEVKYPLALQPWGAYYGEVQDKFGVSWQIVKHTASNE</sequence>
<dbReference type="CDD" id="cd06588">
    <property type="entry name" value="PhnB_like"/>
    <property type="match status" value="1"/>
</dbReference>
<dbReference type="Proteomes" id="UP000558113">
    <property type="component" value="Unassembled WGS sequence"/>
</dbReference>
<comment type="caution">
    <text evidence="2">The sequence shown here is derived from an EMBL/GenBank/DDBJ whole genome shotgun (WGS) entry which is preliminary data.</text>
</comment>
<dbReference type="Gene3D" id="3.10.180.10">
    <property type="entry name" value="2,3-Dihydroxybiphenyl 1,2-Dioxygenase, domain 1"/>
    <property type="match status" value="1"/>
</dbReference>